<protein>
    <submittedName>
        <fullName evidence="2">Uncharacterized protein</fullName>
    </submittedName>
</protein>
<reference evidence="2 3" key="1">
    <citation type="submission" date="2020-03" db="EMBL/GenBank/DDBJ databases">
        <title>Draft Genome Sequence of Cudoniella acicularis.</title>
        <authorList>
            <person name="Buettner E."/>
            <person name="Kellner H."/>
        </authorList>
    </citation>
    <scope>NUCLEOTIDE SEQUENCE [LARGE SCALE GENOMIC DNA]</scope>
    <source>
        <strain evidence="2 3">DSM 108380</strain>
    </source>
</reference>
<organism evidence="2 3">
    <name type="scientific">Cudoniella acicularis</name>
    <dbReference type="NCBI Taxonomy" id="354080"/>
    <lineage>
        <taxon>Eukaryota</taxon>
        <taxon>Fungi</taxon>
        <taxon>Dikarya</taxon>
        <taxon>Ascomycota</taxon>
        <taxon>Pezizomycotina</taxon>
        <taxon>Leotiomycetes</taxon>
        <taxon>Helotiales</taxon>
        <taxon>Tricladiaceae</taxon>
        <taxon>Cudoniella</taxon>
    </lineage>
</organism>
<feature type="region of interest" description="Disordered" evidence="1">
    <location>
        <begin position="45"/>
        <end position="68"/>
    </location>
</feature>
<keyword evidence="3" id="KW-1185">Reference proteome</keyword>
<evidence type="ECO:0000256" key="1">
    <source>
        <dbReference type="SAM" id="MobiDB-lite"/>
    </source>
</evidence>
<accession>A0A8H4VZZ6</accession>
<evidence type="ECO:0000313" key="3">
    <source>
        <dbReference type="Proteomes" id="UP000566819"/>
    </source>
</evidence>
<dbReference type="Proteomes" id="UP000566819">
    <property type="component" value="Unassembled WGS sequence"/>
</dbReference>
<comment type="caution">
    <text evidence="2">The sequence shown here is derived from an EMBL/GenBank/DDBJ whole genome shotgun (WGS) entry which is preliminary data.</text>
</comment>
<evidence type="ECO:0000313" key="2">
    <source>
        <dbReference type="EMBL" id="KAF4626054.1"/>
    </source>
</evidence>
<dbReference type="AlphaFoldDB" id="A0A8H4VZZ6"/>
<sequence length="131" mass="14001">MSPLSSGFTGANCVPDVGLTQSLSNAPQEAESQIVVSTKPRGEVYGYSVERGNGQTHQPGSGAQEHATFPRNAAGQYISLEDVILVFLIAQVMANNKTKDDIPTPNEKIRKAAHHVAEYFKSINFTGALLA</sequence>
<name>A0A8H4VZZ6_9HELO</name>
<proteinExistence type="predicted"/>
<gene>
    <name evidence="2" type="ORF">G7Y89_g12108</name>
</gene>
<dbReference type="EMBL" id="JAAMPI010001237">
    <property type="protein sequence ID" value="KAF4626054.1"/>
    <property type="molecule type" value="Genomic_DNA"/>
</dbReference>